<evidence type="ECO:0000313" key="3">
    <source>
        <dbReference type="EMBL" id="PRP80572.1"/>
    </source>
</evidence>
<comment type="caution">
    <text evidence="3">The sequence shown here is derived from an EMBL/GenBank/DDBJ whole genome shotgun (WGS) entry which is preliminary data.</text>
</comment>
<evidence type="ECO:0000256" key="1">
    <source>
        <dbReference type="SAM" id="MobiDB-lite"/>
    </source>
</evidence>
<dbReference type="Proteomes" id="UP000241769">
    <property type="component" value="Unassembled WGS sequence"/>
</dbReference>
<name>A0A2P6N9F0_9EUKA</name>
<dbReference type="OrthoDB" id="69177at2759"/>
<protein>
    <submittedName>
        <fullName evidence="3">2OG-Fe(II) oxygenase family oxidoreductase</fullName>
    </submittedName>
</protein>
<proteinExistence type="predicted"/>
<dbReference type="SUPFAM" id="SSF81383">
    <property type="entry name" value="F-box domain"/>
    <property type="match status" value="1"/>
</dbReference>
<keyword evidence="4" id="KW-1185">Reference proteome</keyword>
<dbReference type="EMBL" id="MDYQ01000144">
    <property type="protein sequence ID" value="PRP80572.1"/>
    <property type="molecule type" value="Genomic_DNA"/>
</dbReference>
<gene>
    <name evidence="3" type="ORF">PROFUN_12334</name>
</gene>
<sequence length="537" mass="60404">MISESSLSSSPRIIESWSFRSLKLGTEGASAEDMLISAEADRAIRAAAADEDQRMPPDEAEHLEKTVQTVRSLRESIQKAATVRTSVTSNPLRSYREDSSKVVVKGDFLALNDARLFLLHDLLTPTECSFYRAELDAQLQSEAESFERRNLVVPSQELAEILWGRVSTFVGSLNKPMDLHGDWVLESLFQIDSIGPSTQFDILSRSLYEEDSEGILCNYWMIMQLSEDFEGGIASFMESNEEDVGVLCRIKPNTGSCLLFSEDIIYEGEPITSGTKYTMRTKLKLVKGSDPSLLPTLPLELSKLCNSQPKYDACSTILPDEVFHLIFTFLKPKDLVGYLTVCKTWYILLQQGNHLRGIKRKKERAYESPAIAHRAATIVSESTNLNTEKTIRRQLVKESERLSLQERSLDKEGYLPTAEVGAWEDRNDERMYKSQFGLKVVSLPIEPYSLQYPIPGLQPVSEKRGEKKNSATPIPLKVLEPSKRNNGVVHMDQQPPRERPKLSALKLTRRHSAGVAIQGKEPPDSPETKPLTLPRLK</sequence>
<feature type="domain" description="F-box" evidence="2">
    <location>
        <begin position="318"/>
        <end position="358"/>
    </location>
</feature>
<dbReference type="InterPro" id="IPR001810">
    <property type="entry name" value="F-box_dom"/>
</dbReference>
<dbReference type="AlphaFoldDB" id="A0A2P6N9F0"/>
<accession>A0A2P6N9F0</accession>
<dbReference type="InParanoid" id="A0A2P6N9F0"/>
<dbReference type="Gene3D" id="1.20.1280.50">
    <property type="match status" value="1"/>
</dbReference>
<dbReference type="InterPro" id="IPR036047">
    <property type="entry name" value="F-box-like_dom_sf"/>
</dbReference>
<dbReference type="Gene3D" id="2.60.120.620">
    <property type="entry name" value="q2cbj1_9rhob like domain"/>
    <property type="match status" value="1"/>
</dbReference>
<evidence type="ECO:0000259" key="2">
    <source>
        <dbReference type="PROSITE" id="PS50181"/>
    </source>
</evidence>
<organism evidence="3 4">
    <name type="scientific">Planoprotostelium fungivorum</name>
    <dbReference type="NCBI Taxonomy" id="1890364"/>
    <lineage>
        <taxon>Eukaryota</taxon>
        <taxon>Amoebozoa</taxon>
        <taxon>Evosea</taxon>
        <taxon>Variosea</taxon>
        <taxon>Cavosteliida</taxon>
        <taxon>Cavosteliaceae</taxon>
        <taxon>Planoprotostelium</taxon>
    </lineage>
</organism>
<feature type="region of interest" description="Disordered" evidence="1">
    <location>
        <begin position="481"/>
        <end position="537"/>
    </location>
</feature>
<dbReference type="PROSITE" id="PS50181">
    <property type="entry name" value="FBOX"/>
    <property type="match status" value="1"/>
</dbReference>
<dbReference type="Pfam" id="PF12937">
    <property type="entry name" value="F-box-like"/>
    <property type="match status" value="1"/>
</dbReference>
<reference evidence="3 4" key="1">
    <citation type="journal article" date="2018" name="Genome Biol. Evol.">
        <title>Multiple Roots of Fruiting Body Formation in Amoebozoa.</title>
        <authorList>
            <person name="Hillmann F."/>
            <person name="Forbes G."/>
            <person name="Novohradska S."/>
            <person name="Ferling I."/>
            <person name="Riege K."/>
            <person name="Groth M."/>
            <person name="Westermann M."/>
            <person name="Marz M."/>
            <person name="Spaller T."/>
            <person name="Winckler T."/>
            <person name="Schaap P."/>
            <person name="Glockner G."/>
        </authorList>
    </citation>
    <scope>NUCLEOTIDE SEQUENCE [LARGE SCALE GENOMIC DNA]</scope>
    <source>
        <strain evidence="3 4">Jena</strain>
    </source>
</reference>
<evidence type="ECO:0000313" key="4">
    <source>
        <dbReference type="Proteomes" id="UP000241769"/>
    </source>
</evidence>